<dbReference type="HOGENOM" id="CLU_956419_0_0_1"/>
<dbReference type="EMBL" id="KI968837">
    <property type="protein sequence ID" value="EUN21700.1"/>
    <property type="molecule type" value="Genomic_DNA"/>
</dbReference>
<sequence length="302" mass="33142">MTLCVLGRRNKDGTAELAGAATRQQWGAQDEQRRMKPEQSRAEQRKTAQHRMRGRGLSASSVQSSRGSGMVSSSTAAPGARGSHPQTHGSPVNLGSLFTANRRVAGLTTPWRLLNMAFAHSRHAYCILSTSTHLLVPVSYHASTWRCNASTSRNGEQRAQVRHRDKRWKDTCTCILLPSPLSGYVGALVPACLVCCCCMHTHIGAAEQRCSDHFFLVSHAHENVPPHLLWPILVSLPINMQFTPSPRQLLSSHPPRSVESAGGSANSTVICTYGMRHKRSIKVYDHSEAQAQLQAYETVQST</sequence>
<proteinExistence type="predicted"/>
<keyword evidence="3" id="KW-1185">Reference proteome</keyword>
<organism evidence="2 3">
    <name type="scientific">Bipolaris victoriae (strain FI3)</name>
    <name type="common">Victoria blight of oats agent</name>
    <name type="synonym">Cochliobolus victoriae</name>
    <dbReference type="NCBI Taxonomy" id="930091"/>
    <lineage>
        <taxon>Eukaryota</taxon>
        <taxon>Fungi</taxon>
        <taxon>Dikarya</taxon>
        <taxon>Ascomycota</taxon>
        <taxon>Pezizomycotina</taxon>
        <taxon>Dothideomycetes</taxon>
        <taxon>Pleosporomycetidae</taxon>
        <taxon>Pleosporales</taxon>
        <taxon>Pleosporineae</taxon>
        <taxon>Pleosporaceae</taxon>
        <taxon>Bipolaris</taxon>
    </lineage>
</organism>
<feature type="compositionally biased region" description="Low complexity" evidence="1">
    <location>
        <begin position="55"/>
        <end position="74"/>
    </location>
</feature>
<evidence type="ECO:0000256" key="1">
    <source>
        <dbReference type="SAM" id="MobiDB-lite"/>
    </source>
</evidence>
<dbReference type="Proteomes" id="UP000054337">
    <property type="component" value="Unassembled WGS sequence"/>
</dbReference>
<dbReference type="GeneID" id="26252538"/>
<name>W7E6U4_BIPV3</name>
<reference evidence="2 3" key="1">
    <citation type="journal article" date="2013" name="PLoS Genet.">
        <title>Comparative genome structure, secondary metabolite, and effector coding capacity across Cochliobolus pathogens.</title>
        <authorList>
            <person name="Condon B.J."/>
            <person name="Leng Y."/>
            <person name="Wu D."/>
            <person name="Bushley K.E."/>
            <person name="Ohm R.A."/>
            <person name="Otillar R."/>
            <person name="Martin J."/>
            <person name="Schackwitz W."/>
            <person name="Grimwood J."/>
            <person name="MohdZainudin N."/>
            <person name="Xue C."/>
            <person name="Wang R."/>
            <person name="Manning V.A."/>
            <person name="Dhillon B."/>
            <person name="Tu Z.J."/>
            <person name="Steffenson B.J."/>
            <person name="Salamov A."/>
            <person name="Sun H."/>
            <person name="Lowry S."/>
            <person name="LaButti K."/>
            <person name="Han J."/>
            <person name="Copeland A."/>
            <person name="Lindquist E."/>
            <person name="Barry K."/>
            <person name="Schmutz J."/>
            <person name="Baker S.E."/>
            <person name="Ciuffetti L.M."/>
            <person name="Grigoriev I.V."/>
            <person name="Zhong S."/>
            <person name="Turgeon B.G."/>
        </authorList>
    </citation>
    <scope>NUCLEOTIDE SEQUENCE [LARGE SCALE GENOMIC DNA]</scope>
    <source>
        <strain evidence="2 3">FI3</strain>
    </source>
</reference>
<feature type="compositionally biased region" description="Basic and acidic residues" evidence="1">
    <location>
        <begin position="30"/>
        <end position="46"/>
    </location>
</feature>
<protein>
    <submittedName>
        <fullName evidence="2">Uncharacterized protein</fullName>
    </submittedName>
</protein>
<evidence type="ECO:0000313" key="3">
    <source>
        <dbReference type="Proteomes" id="UP000054337"/>
    </source>
</evidence>
<dbReference type="AlphaFoldDB" id="W7E6U4"/>
<evidence type="ECO:0000313" key="2">
    <source>
        <dbReference type="EMBL" id="EUN21700.1"/>
    </source>
</evidence>
<gene>
    <name evidence="2" type="ORF">COCVIDRAFT_20452</name>
</gene>
<feature type="region of interest" description="Disordered" evidence="1">
    <location>
        <begin position="15"/>
        <end position="94"/>
    </location>
</feature>
<dbReference type="RefSeq" id="XP_014551261.1">
    <property type="nucleotide sequence ID" value="XM_014695775.1"/>
</dbReference>
<accession>W7E6U4</accession>